<protein>
    <submittedName>
        <fullName evidence="1">Disease resistance protein</fullName>
    </submittedName>
</protein>
<gene>
    <name evidence="1" type="ORF">OWV82_009214</name>
</gene>
<name>A0ACC1YEV9_MELAZ</name>
<organism evidence="1 2">
    <name type="scientific">Melia azedarach</name>
    <name type="common">Chinaberry tree</name>
    <dbReference type="NCBI Taxonomy" id="155640"/>
    <lineage>
        <taxon>Eukaryota</taxon>
        <taxon>Viridiplantae</taxon>
        <taxon>Streptophyta</taxon>
        <taxon>Embryophyta</taxon>
        <taxon>Tracheophyta</taxon>
        <taxon>Spermatophyta</taxon>
        <taxon>Magnoliopsida</taxon>
        <taxon>eudicotyledons</taxon>
        <taxon>Gunneridae</taxon>
        <taxon>Pentapetalae</taxon>
        <taxon>rosids</taxon>
        <taxon>malvids</taxon>
        <taxon>Sapindales</taxon>
        <taxon>Meliaceae</taxon>
        <taxon>Melia</taxon>
    </lineage>
</organism>
<evidence type="ECO:0000313" key="1">
    <source>
        <dbReference type="EMBL" id="KAJ4721538.1"/>
    </source>
</evidence>
<dbReference type="Proteomes" id="UP001164539">
    <property type="component" value="Chromosome 4"/>
</dbReference>
<evidence type="ECO:0000313" key="2">
    <source>
        <dbReference type="Proteomes" id="UP001164539"/>
    </source>
</evidence>
<sequence length="177" mass="19934">MEEIFAIGGENDANNNEVHDKIEFAQPTSLSLGSLPQLTCFCKSIKTQENLITSSSSELFSEKVLLPNLEVLELDEIKVEKIWHNQLPAMSSSSFQSLTQLIVHSCDSLRYIFSSSIVKSITQLQYLEISNRKALEEITASEEGAEVATIFVFPQVTTLILRNLPELRCFYPGLRLY</sequence>
<keyword evidence="2" id="KW-1185">Reference proteome</keyword>
<comment type="caution">
    <text evidence="1">The sequence shown here is derived from an EMBL/GenBank/DDBJ whole genome shotgun (WGS) entry which is preliminary data.</text>
</comment>
<proteinExistence type="predicted"/>
<accession>A0ACC1YEV9</accession>
<reference evidence="1 2" key="1">
    <citation type="journal article" date="2023" name="Science">
        <title>Complex scaffold remodeling in plant triterpene biosynthesis.</title>
        <authorList>
            <person name="De La Pena R."/>
            <person name="Hodgson H."/>
            <person name="Liu J.C."/>
            <person name="Stephenson M.J."/>
            <person name="Martin A.C."/>
            <person name="Owen C."/>
            <person name="Harkess A."/>
            <person name="Leebens-Mack J."/>
            <person name="Jimenez L.E."/>
            <person name="Osbourn A."/>
            <person name="Sattely E.S."/>
        </authorList>
    </citation>
    <scope>NUCLEOTIDE SEQUENCE [LARGE SCALE GENOMIC DNA]</scope>
    <source>
        <strain evidence="2">cv. JPN11</strain>
        <tissue evidence="1">Leaf</tissue>
    </source>
</reference>
<dbReference type="EMBL" id="CM051397">
    <property type="protein sequence ID" value="KAJ4721538.1"/>
    <property type="molecule type" value="Genomic_DNA"/>
</dbReference>